<evidence type="ECO:0000259" key="1">
    <source>
        <dbReference type="Pfam" id="PF11638"/>
    </source>
</evidence>
<dbReference type="Gene3D" id="1.10.10.10">
    <property type="entry name" value="Winged helix-like DNA-binding domain superfamily/Winged helix DNA-binding domain"/>
    <property type="match status" value="1"/>
</dbReference>
<comment type="caution">
    <text evidence="2">The sequence shown here is derived from an EMBL/GenBank/DDBJ whole genome shotgun (WGS) entry which is preliminary data.</text>
</comment>
<feature type="domain" description="DnaA N-terminal" evidence="1">
    <location>
        <begin position="255"/>
        <end position="314"/>
    </location>
</feature>
<protein>
    <submittedName>
        <fullName evidence="2">DnaA N-terminal domain-containing protein</fullName>
    </submittedName>
</protein>
<dbReference type="EMBL" id="JBHUME010000013">
    <property type="protein sequence ID" value="MFD2614654.1"/>
    <property type="molecule type" value="Genomic_DNA"/>
</dbReference>
<dbReference type="Proteomes" id="UP001597541">
    <property type="component" value="Unassembled WGS sequence"/>
</dbReference>
<evidence type="ECO:0000313" key="2">
    <source>
        <dbReference type="EMBL" id="MFD2614654.1"/>
    </source>
</evidence>
<name>A0ABW5PIG3_9BACL</name>
<dbReference type="Gene3D" id="3.30.300.180">
    <property type="match status" value="1"/>
</dbReference>
<keyword evidence="3" id="KW-1185">Reference proteome</keyword>
<dbReference type="InterPro" id="IPR036388">
    <property type="entry name" value="WH-like_DNA-bd_sf"/>
</dbReference>
<organism evidence="2 3">
    <name type="scientific">Paenibacillus gansuensis</name>
    <dbReference type="NCBI Taxonomy" id="306542"/>
    <lineage>
        <taxon>Bacteria</taxon>
        <taxon>Bacillati</taxon>
        <taxon>Bacillota</taxon>
        <taxon>Bacilli</taxon>
        <taxon>Bacillales</taxon>
        <taxon>Paenibacillaceae</taxon>
        <taxon>Paenibacillus</taxon>
    </lineage>
</organism>
<proteinExistence type="predicted"/>
<dbReference type="Pfam" id="PF13730">
    <property type="entry name" value="HTH_36"/>
    <property type="match status" value="1"/>
</dbReference>
<sequence>MSELRNLKDGTAKLLYYRERPTGKRTPKNRTVRGKQQSYFEEELERLYFEEDVIRQLSLDKFSQNLPYRDGDLTIIHNYIFDYWGYFLKAEGLALYGHLKRYCYGDKDYCWPNLELIGQKMRMSRNTVKTYIDLLESYSFIIKFNVQNADKDNNNESPLFKVRKKVPLLSQELIDQLPRTLHDDHERYLQKLMSTSENQIDLDPSIDYNEFRKKVEEQGKAHRKPKQLSLFDAEQMTAANRKLLRDEQTEEDKARWSAVLDKVREKVAKATFDTWFKDTFAIKRDGILTVFTPNSFVKEWLQDRLGSLITESVKSIDPQFYELKFQETEFK</sequence>
<dbReference type="RefSeq" id="WP_377605735.1">
    <property type="nucleotide sequence ID" value="NZ_JBHUME010000013.1"/>
</dbReference>
<dbReference type="InterPro" id="IPR038454">
    <property type="entry name" value="DnaA_N_sf"/>
</dbReference>
<dbReference type="Pfam" id="PF11638">
    <property type="entry name" value="DnaA_N"/>
    <property type="match status" value="1"/>
</dbReference>
<accession>A0ABW5PIG3</accession>
<reference evidence="3" key="1">
    <citation type="journal article" date="2019" name="Int. J. Syst. Evol. Microbiol.">
        <title>The Global Catalogue of Microorganisms (GCM) 10K type strain sequencing project: providing services to taxonomists for standard genome sequencing and annotation.</title>
        <authorList>
            <consortium name="The Broad Institute Genomics Platform"/>
            <consortium name="The Broad Institute Genome Sequencing Center for Infectious Disease"/>
            <person name="Wu L."/>
            <person name="Ma J."/>
        </authorList>
    </citation>
    <scope>NUCLEOTIDE SEQUENCE [LARGE SCALE GENOMIC DNA]</scope>
    <source>
        <strain evidence="3">KCTC 3950</strain>
    </source>
</reference>
<evidence type="ECO:0000313" key="3">
    <source>
        <dbReference type="Proteomes" id="UP001597541"/>
    </source>
</evidence>
<dbReference type="InterPro" id="IPR024633">
    <property type="entry name" value="DnaA_N_dom"/>
</dbReference>
<gene>
    <name evidence="2" type="ORF">ACFSUF_19770</name>
</gene>